<dbReference type="EMBL" id="WNKX01000003">
    <property type="protein sequence ID" value="MTW09959.1"/>
    <property type="molecule type" value="Genomic_DNA"/>
</dbReference>
<name>A0A6L6QCS7_9BURK</name>
<dbReference type="Gene3D" id="2.60.40.1080">
    <property type="match status" value="1"/>
</dbReference>
<accession>A0A6L6QCS7</accession>
<protein>
    <recommendedName>
        <fullName evidence="4">Bacterial Ig-like domain-containing protein</fullName>
    </recommendedName>
</protein>
<dbReference type="RefSeq" id="WP_155452913.1">
    <property type="nucleotide sequence ID" value="NZ_WNKX01000003.1"/>
</dbReference>
<gene>
    <name evidence="2" type="ORF">GM658_05045</name>
</gene>
<dbReference type="PROSITE" id="PS51257">
    <property type="entry name" value="PROKAR_LIPOPROTEIN"/>
    <property type="match status" value="1"/>
</dbReference>
<evidence type="ECO:0000313" key="3">
    <source>
        <dbReference type="Proteomes" id="UP000472320"/>
    </source>
</evidence>
<proteinExistence type="predicted"/>
<evidence type="ECO:0008006" key="4">
    <source>
        <dbReference type="Google" id="ProtNLM"/>
    </source>
</evidence>
<dbReference type="OrthoDB" id="8737426at2"/>
<comment type="caution">
    <text evidence="2">The sequence shown here is derived from an EMBL/GenBank/DDBJ whole genome shotgun (WGS) entry which is preliminary data.</text>
</comment>
<evidence type="ECO:0000313" key="2">
    <source>
        <dbReference type="EMBL" id="MTW09959.1"/>
    </source>
</evidence>
<reference evidence="2 3" key="1">
    <citation type="submission" date="2019-11" db="EMBL/GenBank/DDBJ databases">
        <title>Type strains purchased from KCTC, JCM and DSMZ.</title>
        <authorList>
            <person name="Lu H."/>
        </authorList>
    </citation>
    <scope>NUCLEOTIDE SEQUENCE [LARGE SCALE GENOMIC DNA]</scope>
    <source>
        <strain evidence="2 3">JCM 31587</strain>
    </source>
</reference>
<dbReference type="Proteomes" id="UP000472320">
    <property type="component" value="Unassembled WGS sequence"/>
</dbReference>
<sequence>MRSHVSVAGLACVTLLSACGGGGGSAGGSSTAGSSATGSKFQSIDFGYPGARYLATPPAPLAATSTSGLAITFNSNTPDICTVDNGNLVPVKPGECSITASQAGDATYAPANSQQLFKVLKKVQAITFESPGFQAITAQPAPLAATASSGLAVSYASTTPAVCTVSGNILTLVSKGQCGLTASQDGDNNYAPATPQMVAFTVGDAPPPVLTFLSGYASASATLEGGKISTWAGSNIDGWWCSDANWCGATASADGSTFSFHYLIQTKDPNHVNNDGWIGGYAGLGIVAPGVGSVSTTGNTTAGIQVDKQTTLKFNLGQNAEWFSTASKDVKVTLTLGHFANKVSDNNKPCNVTLNTVFTPKSAAVQKYELQLANFTAIGETCGLTGLNAATELSSYPIVTISIEPANVNTSVQSTTATSPTYPTEITLNGAITVQ</sequence>
<feature type="chain" id="PRO_5027051650" description="Bacterial Ig-like domain-containing protein" evidence="1">
    <location>
        <begin position="19"/>
        <end position="435"/>
    </location>
</feature>
<dbReference type="AlphaFoldDB" id="A0A6L6QCS7"/>
<keyword evidence="1" id="KW-0732">Signal</keyword>
<evidence type="ECO:0000256" key="1">
    <source>
        <dbReference type="SAM" id="SignalP"/>
    </source>
</evidence>
<keyword evidence="3" id="KW-1185">Reference proteome</keyword>
<organism evidence="2 3">
    <name type="scientific">Massilia eburnea</name>
    <dbReference type="NCBI Taxonomy" id="1776165"/>
    <lineage>
        <taxon>Bacteria</taxon>
        <taxon>Pseudomonadati</taxon>
        <taxon>Pseudomonadota</taxon>
        <taxon>Betaproteobacteria</taxon>
        <taxon>Burkholderiales</taxon>
        <taxon>Oxalobacteraceae</taxon>
        <taxon>Telluria group</taxon>
        <taxon>Massilia</taxon>
    </lineage>
</organism>
<feature type="signal peptide" evidence="1">
    <location>
        <begin position="1"/>
        <end position="18"/>
    </location>
</feature>